<dbReference type="EMBL" id="GITU01006066">
    <property type="protein sequence ID" value="MBC1174769.1"/>
    <property type="molecule type" value="Transcribed_RNA"/>
</dbReference>
<dbReference type="VEuPathDB" id="VectorBase:LLOJ009869"/>
<dbReference type="PROSITE" id="PS50853">
    <property type="entry name" value="FN3"/>
    <property type="match status" value="1"/>
</dbReference>
<keyword evidence="8" id="KW-1015">Disulfide bond</keyword>
<dbReference type="InterPro" id="IPR003961">
    <property type="entry name" value="FN3_dom"/>
</dbReference>
<keyword evidence="10" id="KW-0393">Immunoglobulin domain</keyword>
<dbReference type="Proteomes" id="UP000092461">
    <property type="component" value="Unassembled WGS sequence"/>
</dbReference>
<dbReference type="EMBL" id="AJWK01034623">
    <property type="status" value="NOT_ANNOTATED_CDS"/>
    <property type="molecule type" value="Genomic_DNA"/>
</dbReference>
<dbReference type="SUPFAM" id="SSF48726">
    <property type="entry name" value="Immunoglobulin"/>
    <property type="match status" value="4"/>
</dbReference>
<feature type="domain" description="Ig-like" evidence="14">
    <location>
        <begin position="145"/>
        <end position="215"/>
    </location>
</feature>
<dbReference type="GO" id="GO:0043025">
    <property type="term" value="C:neuronal cell body"/>
    <property type="evidence" value="ECO:0007669"/>
    <property type="project" value="TreeGrafter"/>
</dbReference>
<organism evidence="17 18">
    <name type="scientific">Lutzomyia longipalpis</name>
    <name type="common">Sand fly</name>
    <dbReference type="NCBI Taxonomy" id="7200"/>
    <lineage>
        <taxon>Eukaryota</taxon>
        <taxon>Metazoa</taxon>
        <taxon>Ecdysozoa</taxon>
        <taxon>Arthropoda</taxon>
        <taxon>Hexapoda</taxon>
        <taxon>Insecta</taxon>
        <taxon>Pterygota</taxon>
        <taxon>Neoptera</taxon>
        <taxon>Endopterygota</taxon>
        <taxon>Diptera</taxon>
        <taxon>Nematocera</taxon>
        <taxon>Psychodoidea</taxon>
        <taxon>Psychodidae</taxon>
        <taxon>Lutzomyia</taxon>
        <taxon>Lutzomyia</taxon>
    </lineage>
</organism>
<dbReference type="EnsemblMetazoa" id="LLOJ009869-RA">
    <property type="protein sequence ID" value="LLOJ009869-PA"/>
    <property type="gene ID" value="LLOJ009869"/>
</dbReference>
<evidence type="ECO:0000256" key="11">
    <source>
        <dbReference type="SAM" id="MobiDB-lite"/>
    </source>
</evidence>
<dbReference type="InterPro" id="IPR003599">
    <property type="entry name" value="Ig_sub"/>
</dbReference>
<keyword evidence="6 12" id="KW-1133">Transmembrane helix</keyword>
<dbReference type="PROSITE" id="PS50835">
    <property type="entry name" value="IG_LIKE"/>
    <property type="match status" value="5"/>
</dbReference>
<feature type="chain" id="PRO_5044555679" evidence="13">
    <location>
        <begin position="20"/>
        <end position="877"/>
    </location>
</feature>
<dbReference type="EMBL" id="AJWK01034624">
    <property type="status" value="NOT_ANNOTATED_CDS"/>
    <property type="molecule type" value="Genomic_DNA"/>
</dbReference>
<evidence type="ECO:0000256" key="4">
    <source>
        <dbReference type="ARBA" id="ARBA00022737"/>
    </source>
</evidence>
<feature type="compositionally biased region" description="Basic and acidic residues" evidence="11">
    <location>
        <begin position="820"/>
        <end position="835"/>
    </location>
</feature>
<dbReference type="Pfam" id="PF00041">
    <property type="entry name" value="fn3"/>
    <property type="match status" value="1"/>
</dbReference>
<evidence type="ECO:0000256" key="13">
    <source>
        <dbReference type="SAM" id="SignalP"/>
    </source>
</evidence>
<reference evidence="17" key="3">
    <citation type="submission" date="2020-05" db="UniProtKB">
        <authorList>
            <consortium name="EnsemblMetazoa"/>
        </authorList>
    </citation>
    <scope>IDENTIFICATION</scope>
    <source>
        <strain evidence="17">Jacobina</strain>
    </source>
</reference>
<feature type="transmembrane region" description="Helical" evidence="12">
    <location>
        <begin position="737"/>
        <end position="766"/>
    </location>
</feature>
<keyword evidence="4" id="KW-0677">Repeat</keyword>
<evidence type="ECO:0000256" key="6">
    <source>
        <dbReference type="ARBA" id="ARBA00022989"/>
    </source>
</evidence>
<keyword evidence="18" id="KW-1185">Reference proteome</keyword>
<name>A0A1B0GL92_LUTLO</name>
<proteinExistence type="predicted"/>
<feature type="domain" description="Ig-like" evidence="14">
    <location>
        <begin position="315"/>
        <end position="415"/>
    </location>
</feature>
<evidence type="ECO:0000313" key="17">
    <source>
        <dbReference type="EnsemblMetazoa" id="LLOJ009869-PA"/>
    </source>
</evidence>
<feature type="domain" description="Ig-like" evidence="14">
    <location>
        <begin position="222"/>
        <end position="309"/>
    </location>
</feature>
<dbReference type="InterPro" id="IPR013098">
    <property type="entry name" value="Ig_I-set"/>
</dbReference>
<keyword evidence="9" id="KW-0325">Glycoprotein</keyword>
<evidence type="ECO:0000256" key="9">
    <source>
        <dbReference type="ARBA" id="ARBA00023180"/>
    </source>
</evidence>
<evidence type="ECO:0000259" key="15">
    <source>
        <dbReference type="PROSITE" id="PS50853"/>
    </source>
</evidence>
<evidence type="ECO:0000259" key="14">
    <source>
        <dbReference type="PROSITE" id="PS50835"/>
    </source>
</evidence>
<sequence>MQAFRGILVVFFVIDCVWGQIQPHLEILPMQSVQRKPVGKSLMLTCRPNVPDVNLVSDLQWKDVQNMTILPKPPGQQPPPMYTEVLPGDLSLALLIPVLTDTMAGTYYCTASYANTELMVQSVRIETYLAITWKDAPENQYPLLGSDYVVKCEVTARPAPSIDWLRNGDPIKTGDRYVVRTHGLLIRSVEEADDGIYTCRAAVIQTGELVERNIRVEVQIKPEIYGLANVLETVEGQQFSTFCNATGKPVPEFTWVKSIDQRNVANADRFIVNSITGQMNILTVDKDDYGYYTCIARNAAGVAEAKTLLDVVIRPRIYELWNTTVAVKVEGQLLCKATGRPPPLITFRRWGSKEELVPGPQPTDDRIVLEQSFDDERGESSGTMRILDVNRTDDGLYECVARNKGESAFKVGHIAVEYPPTFDYMKTLPPMFSWEERPVNLSCLAEGIPNATIEWRLNERLVTELYDRNLEVHGSGPRSDLIVTPVDNRYYTAYKCIASNRLGRSEHIMQLKLARIPGPIPQAIPRIVTATSITFDILPPPVELGMPITAYSVQYIKELDLRTLLRGSCRRPPTISAFAARNLVGLGQWSAYKLQSTPRRSEPEPPRLLHNSIDASEGDDGEDPIVMSPYADHFEVRWSVPPNNGEVIDFYQLRYCPGVKVNGEWHETGEMCVTRDILATETTTYDMSGLQAGTYYRTELRAHNAIGFSEPTSLMIKTARGGDVVLRKEDPILTSAAIVGIAVGGVLLLLIIMDILCCLICNVGLFAAIRQNPILTSAAIVGIAVGGVLLLLIIMDILCCLICNVGLFAAIRQSSKKSSPSRDIDDDNKFSRDDTESQPLNNAASNGGIKFQPSSVDYDGSMTYSRSGELIGRNSSV</sequence>
<dbReference type="GO" id="GO:0005886">
    <property type="term" value="C:plasma membrane"/>
    <property type="evidence" value="ECO:0007669"/>
    <property type="project" value="UniProtKB-ARBA"/>
</dbReference>
<dbReference type="InterPro" id="IPR050958">
    <property type="entry name" value="Cell_Adh-Cytoskel_Orgn"/>
</dbReference>
<dbReference type="GO" id="GO:0030424">
    <property type="term" value="C:axon"/>
    <property type="evidence" value="ECO:0007669"/>
    <property type="project" value="TreeGrafter"/>
</dbReference>
<dbReference type="PANTHER" id="PTHR45080">
    <property type="entry name" value="CONTACTIN 5"/>
    <property type="match status" value="1"/>
</dbReference>
<dbReference type="GO" id="GO:0008046">
    <property type="term" value="F:axon guidance receptor activity"/>
    <property type="evidence" value="ECO:0007669"/>
    <property type="project" value="TreeGrafter"/>
</dbReference>
<evidence type="ECO:0000256" key="1">
    <source>
        <dbReference type="ARBA" id="ARBA00004167"/>
    </source>
</evidence>
<dbReference type="AlphaFoldDB" id="A0A1B0GL92"/>
<evidence type="ECO:0000256" key="8">
    <source>
        <dbReference type="ARBA" id="ARBA00023157"/>
    </source>
</evidence>
<evidence type="ECO:0000256" key="3">
    <source>
        <dbReference type="ARBA" id="ARBA00022729"/>
    </source>
</evidence>
<feature type="transmembrane region" description="Helical" evidence="12">
    <location>
        <begin position="778"/>
        <end position="811"/>
    </location>
</feature>
<keyword evidence="5" id="KW-0130">Cell adhesion</keyword>
<evidence type="ECO:0000256" key="12">
    <source>
        <dbReference type="SAM" id="Phobius"/>
    </source>
</evidence>
<evidence type="ECO:0000256" key="10">
    <source>
        <dbReference type="ARBA" id="ARBA00023319"/>
    </source>
</evidence>
<feature type="domain" description="Ig-like" evidence="14">
    <location>
        <begin position="23"/>
        <end position="126"/>
    </location>
</feature>
<dbReference type="GO" id="GO:0007156">
    <property type="term" value="P:homophilic cell adhesion via plasma membrane adhesion molecules"/>
    <property type="evidence" value="ECO:0007669"/>
    <property type="project" value="TreeGrafter"/>
</dbReference>
<dbReference type="Gene3D" id="2.60.40.10">
    <property type="entry name" value="Immunoglobulins"/>
    <property type="match status" value="5"/>
</dbReference>
<reference evidence="16" key="2">
    <citation type="journal article" date="2020" name="BMC">
        <title>Leishmania infection induces a limited differential gene expression in the sand fly midgut.</title>
        <authorList>
            <person name="Coutinho-Abreu I.V."/>
            <person name="Serafim T.D."/>
            <person name="Meneses C."/>
            <person name="Kamhawi S."/>
            <person name="Oliveira F."/>
            <person name="Valenzuela J.G."/>
        </authorList>
    </citation>
    <scope>NUCLEOTIDE SEQUENCE</scope>
    <source>
        <strain evidence="16">Jacobina</strain>
        <tissue evidence="16">Midgut</tissue>
    </source>
</reference>
<dbReference type="InterPro" id="IPR013783">
    <property type="entry name" value="Ig-like_fold"/>
</dbReference>
<dbReference type="PANTHER" id="PTHR45080:SF8">
    <property type="entry name" value="IG-LIKE DOMAIN-CONTAINING PROTEIN"/>
    <property type="match status" value="1"/>
</dbReference>
<dbReference type="Pfam" id="PF13927">
    <property type="entry name" value="Ig_3"/>
    <property type="match status" value="1"/>
</dbReference>
<feature type="domain" description="Fibronectin type-III" evidence="15">
    <location>
        <begin position="620"/>
        <end position="722"/>
    </location>
</feature>
<evidence type="ECO:0000313" key="16">
    <source>
        <dbReference type="EMBL" id="MBC1174769.1"/>
    </source>
</evidence>
<accession>A0A1B0GL92</accession>
<keyword evidence="3 13" id="KW-0732">Signal</keyword>
<keyword evidence="7 12" id="KW-0472">Membrane</keyword>
<dbReference type="EMBL" id="AJWK01034622">
    <property type="status" value="NOT_ANNOTATED_CDS"/>
    <property type="molecule type" value="Genomic_DNA"/>
</dbReference>
<dbReference type="SUPFAM" id="SSF49265">
    <property type="entry name" value="Fibronectin type III"/>
    <property type="match status" value="1"/>
</dbReference>
<comment type="subcellular location">
    <subcellularLocation>
        <location evidence="1">Membrane</location>
        <topology evidence="1">Single-pass membrane protein</topology>
    </subcellularLocation>
</comment>
<feature type="region of interest" description="Disordered" evidence="11">
    <location>
        <begin position="595"/>
        <end position="621"/>
    </location>
</feature>
<dbReference type="InterPro" id="IPR036179">
    <property type="entry name" value="Ig-like_dom_sf"/>
</dbReference>
<dbReference type="SMART" id="SM00409">
    <property type="entry name" value="IG"/>
    <property type="match status" value="5"/>
</dbReference>
<protein>
    <submittedName>
        <fullName evidence="16">Putative neural cell adhesion molecule l1</fullName>
    </submittedName>
</protein>
<dbReference type="PRINTS" id="PR01838">
    <property type="entry name" value="NCAMFAMILY"/>
</dbReference>
<feature type="signal peptide" evidence="13">
    <location>
        <begin position="1"/>
        <end position="19"/>
    </location>
</feature>
<dbReference type="EMBL" id="AJWK01034625">
    <property type="status" value="NOT_ANNOTATED_CDS"/>
    <property type="molecule type" value="Genomic_DNA"/>
</dbReference>
<evidence type="ECO:0000256" key="2">
    <source>
        <dbReference type="ARBA" id="ARBA00022692"/>
    </source>
</evidence>
<evidence type="ECO:0000256" key="7">
    <source>
        <dbReference type="ARBA" id="ARBA00023136"/>
    </source>
</evidence>
<dbReference type="GO" id="GO:0050808">
    <property type="term" value="P:synapse organization"/>
    <property type="evidence" value="ECO:0007669"/>
    <property type="project" value="TreeGrafter"/>
</dbReference>
<feature type="region of interest" description="Disordered" evidence="11">
    <location>
        <begin position="817"/>
        <end position="877"/>
    </location>
</feature>
<dbReference type="Pfam" id="PF07679">
    <property type="entry name" value="I-set"/>
    <property type="match status" value="3"/>
</dbReference>
<evidence type="ECO:0000313" key="18">
    <source>
        <dbReference type="Proteomes" id="UP000092461"/>
    </source>
</evidence>
<dbReference type="VEuPathDB" id="VectorBase:LLONM1_007084"/>
<dbReference type="InterPro" id="IPR036116">
    <property type="entry name" value="FN3_sf"/>
</dbReference>
<dbReference type="InterPro" id="IPR009138">
    <property type="entry name" value="Neural_cell_adh"/>
</dbReference>
<evidence type="ECO:0000256" key="5">
    <source>
        <dbReference type="ARBA" id="ARBA00022889"/>
    </source>
</evidence>
<dbReference type="InterPro" id="IPR003598">
    <property type="entry name" value="Ig_sub2"/>
</dbReference>
<dbReference type="SMART" id="SM00408">
    <property type="entry name" value="IGc2"/>
    <property type="match status" value="4"/>
</dbReference>
<feature type="domain" description="Ig-like" evidence="14">
    <location>
        <begin position="420"/>
        <end position="514"/>
    </location>
</feature>
<dbReference type="CDD" id="cd00063">
    <property type="entry name" value="FN3"/>
    <property type="match status" value="1"/>
</dbReference>
<keyword evidence="2 12" id="KW-0812">Transmembrane</keyword>
<dbReference type="InterPro" id="IPR007110">
    <property type="entry name" value="Ig-like_dom"/>
</dbReference>
<reference evidence="18" key="1">
    <citation type="submission" date="2012-05" db="EMBL/GenBank/DDBJ databases">
        <title>Whole Genome Assembly of Lutzomyia longipalpis.</title>
        <authorList>
            <person name="Richards S."/>
            <person name="Qu C."/>
            <person name="Dillon R."/>
            <person name="Worley K."/>
            <person name="Scherer S."/>
            <person name="Batterton M."/>
            <person name="Taylor A."/>
            <person name="Hawes A."/>
            <person name="Hernandez B."/>
            <person name="Kovar C."/>
            <person name="Mandapat C."/>
            <person name="Pham C."/>
            <person name="Qu C."/>
            <person name="Jing C."/>
            <person name="Bess C."/>
            <person name="Bandaranaike D."/>
            <person name="Ngo D."/>
            <person name="Ongeri F."/>
            <person name="Arias F."/>
            <person name="Lara F."/>
            <person name="Weissenberger G."/>
            <person name="Kamau G."/>
            <person name="Han H."/>
            <person name="Shen H."/>
            <person name="Dinh H."/>
            <person name="Khalil I."/>
            <person name="Jones J."/>
            <person name="Shafer J."/>
            <person name="Jayaseelan J."/>
            <person name="Quiroz J."/>
            <person name="Blankenburg K."/>
            <person name="Nguyen L."/>
            <person name="Jackson L."/>
            <person name="Francisco L."/>
            <person name="Tang L.-Y."/>
            <person name="Pu L.-L."/>
            <person name="Perales L."/>
            <person name="Lorensuhewa L."/>
            <person name="Munidasa M."/>
            <person name="Coyle M."/>
            <person name="Taylor M."/>
            <person name="Puazo M."/>
            <person name="Firestine M."/>
            <person name="Scheel M."/>
            <person name="Javaid M."/>
            <person name="Wang M."/>
            <person name="Li M."/>
            <person name="Tabassum N."/>
            <person name="Saada N."/>
            <person name="Osuji N."/>
            <person name="Aqrawi P."/>
            <person name="Fu Q."/>
            <person name="Thornton R."/>
            <person name="Raj R."/>
            <person name="Goodspeed R."/>
            <person name="Mata R."/>
            <person name="Najjar R."/>
            <person name="Gubbala S."/>
            <person name="Lee S."/>
            <person name="Denson S."/>
            <person name="Patil S."/>
            <person name="Macmil S."/>
            <person name="Qi S."/>
            <person name="Matskevitch T."/>
            <person name="Palculict T."/>
            <person name="Mathew T."/>
            <person name="Vee V."/>
            <person name="Velamala V."/>
            <person name="Korchina V."/>
            <person name="Cai W."/>
            <person name="Liu W."/>
            <person name="Dai W."/>
            <person name="Zou X."/>
            <person name="Zhu Y."/>
            <person name="Zhang Y."/>
            <person name="Wu Y.-Q."/>
            <person name="Xin Y."/>
            <person name="Nazarath L."/>
            <person name="Kovar C."/>
            <person name="Han Y."/>
            <person name="Muzny D."/>
            <person name="Gibbs R."/>
        </authorList>
    </citation>
    <scope>NUCLEOTIDE SEQUENCE [LARGE SCALE GENOMIC DNA]</scope>
    <source>
        <strain evidence="18">Jacobina</strain>
    </source>
</reference>